<sequence>MTFNTEISIIDNTVFIPSDIGTIHLQSMYHQVPPATLPGGSTLAVVFISHIVAGILWKGATPTAEAVGGSSKPESIMSQPPGQPRLSPQFCFSFGTLRDFLRLSRSSIDDSITQNLNALVTPARTGFDPSSTSKRATRSFAEPIDPAACQSFKEKVLFPLWKARAEVLSYCGIVATSPDPDDPEATILELEKQRDRERIVDERLDPYSGRFFPREARTQSLALLMRQERAVESIVRSRTWDVIQGRCGTSSQSWQDAMSNWEAAQKLRKGDGNPTSS</sequence>
<reference evidence="2 3" key="1">
    <citation type="submission" date="2017-02" db="EMBL/GenBank/DDBJ databases">
        <title>Genomes of Trichoderma spp. with biocontrol activity.</title>
        <authorList>
            <person name="Gardiner D."/>
            <person name="Kazan K."/>
            <person name="Vos C."/>
            <person name="Harvey P."/>
        </authorList>
    </citation>
    <scope>NUCLEOTIDE SEQUENCE [LARGE SCALE GENOMIC DNA]</scope>
    <source>
        <strain evidence="2 3">Tr1</strain>
    </source>
</reference>
<protein>
    <recommendedName>
        <fullName evidence="4">Caffeine-induced death protein 2</fullName>
    </recommendedName>
</protein>
<name>A0A2K0UP72_TRIHA</name>
<dbReference type="PANTHER" id="PTHR31905">
    <property type="entry name" value="COILED-COIL DOMAIN-CONTAINING PROTEIN 58"/>
    <property type="match status" value="1"/>
</dbReference>
<dbReference type="AlphaFoldDB" id="A0A2K0UP72"/>
<organism evidence="2 3">
    <name type="scientific">Trichoderma harzianum</name>
    <name type="common">Hypocrea lixii</name>
    <dbReference type="NCBI Taxonomy" id="5544"/>
    <lineage>
        <taxon>Eukaryota</taxon>
        <taxon>Fungi</taxon>
        <taxon>Dikarya</taxon>
        <taxon>Ascomycota</taxon>
        <taxon>Pezizomycotina</taxon>
        <taxon>Sordariomycetes</taxon>
        <taxon>Hypocreomycetidae</taxon>
        <taxon>Hypocreales</taxon>
        <taxon>Hypocreaceae</taxon>
        <taxon>Trichoderma</taxon>
    </lineage>
</organism>
<dbReference type="GO" id="GO:0005758">
    <property type="term" value="C:mitochondrial intermembrane space"/>
    <property type="evidence" value="ECO:0007669"/>
    <property type="project" value="InterPro"/>
</dbReference>
<gene>
    <name evidence="2" type="ORF">THARTR1_00723</name>
</gene>
<dbReference type="OrthoDB" id="5593818at2759"/>
<evidence type="ECO:0008006" key="4">
    <source>
        <dbReference type="Google" id="ProtNLM"/>
    </source>
</evidence>
<evidence type="ECO:0000313" key="3">
    <source>
        <dbReference type="Proteomes" id="UP000236290"/>
    </source>
</evidence>
<accession>A0A2K0UP72</accession>
<dbReference type="Pfam" id="PF09774">
    <property type="entry name" value="MIX23"/>
    <property type="match status" value="1"/>
</dbReference>
<dbReference type="PANTHER" id="PTHR31905:SF2">
    <property type="entry name" value="PROTEIN MIX23"/>
    <property type="match status" value="1"/>
</dbReference>
<dbReference type="Proteomes" id="UP000236290">
    <property type="component" value="Unassembled WGS sequence"/>
</dbReference>
<dbReference type="InterPro" id="IPR019171">
    <property type="entry name" value="MIX23"/>
</dbReference>
<dbReference type="EMBL" id="MTYI01000006">
    <property type="protein sequence ID" value="PNP59550.1"/>
    <property type="molecule type" value="Genomic_DNA"/>
</dbReference>
<proteinExistence type="inferred from homology"/>
<comment type="caution">
    <text evidence="2">The sequence shown here is derived from an EMBL/GenBank/DDBJ whole genome shotgun (WGS) entry which is preliminary data.</text>
</comment>
<comment type="similarity">
    <text evidence="1">Belongs to the MIX23 family.</text>
</comment>
<evidence type="ECO:0000256" key="1">
    <source>
        <dbReference type="ARBA" id="ARBA00024204"/>
    </source>
</evidence>
<evidence type="ECO:0000313" key="2">
    <source>
        <dbReference type="EMBL" id="PNP59550.1"/>
    </source>
</evidence>